<organism evidence="1 2">
    <name type="scientific">Acholeplasma brassicae</name>
    <dbReference type="NCBI Taxonomy" id="61635"/>
    <lineage>
        <taxon>Bacteria</taxon>
        <taxon>Bacillati</taxon>
        <taxon>Mycoplasmatota</taxon>
        <taxon>Mollicutes</taxon>
        <taxon>Acholeplasmatales</taxon>
        <taxon>Acholeplasmataceae</taxon>
        <taxon>Acholeplasma</taxon>
    </lineage>
</organism>
<dbReference type="KEGG" id="abra:BN85309370"/>
<keyword evidence="2" id="KW-1185">Reference proteome</keyword>
<reference evidence="1 2" key="1">
    <citation type="journal article" date="2013" name="J. Mol. Microbiol. Biotechnol.">
        <title>Analysis of the Complete Genomes of Acholeplasma brassicae , A. palmae and A. laidlawii and Their Comparison to the Obligate Parasites from ' Candidatus Phytoplasma'.</title>
        <authorList>
            <person name="Kube M."/>
            <person name="Siewert C."/>
            <person name="Migdoll A.M."/>
            <person name="Duduk B."/>
            <person name="Holz S."/>
            <person name="Rabus R."/>
            <person name="Seemuller E."/>
            <person name="Mitrovic J."/>
            <person name="Muller I."/>
            <person name="Buttner C."/>
            <person name="Reinhardt R."/>
        </authorList>
    </citation>
    <scope>NUCLEOTIDE SEQUENCE [LARGE SCALE GENOMIC DNA]</scope>
    <source>
        <strain evidence="2">0502</strain>
    </source>
</reference>
<dbReference type="HOGENOM" id="CLU_238554_0_0_14"/>
<dbReference type="EMBL" id="FO681348">
    <property type="protein sequence ID" value="CCV65958.1"/>
    <property type="molecule type" value="Genomic_DNA"/>
</dbReference>
<dbReference type="Proteomes" id="UP000032737">
    <property type="component" value="Chromosome"/>
</dbReference>
<accession>U4KRQ8</accession>
<dbReference type="STRING" id="61635.BN85309370"/>
<sequence>MGGIVGYGHINQMNQVINLGQIQTYNQNHAHTSIYAAGIIGNVLSVGGELNHLTNKGNLNFHYQSSTSSRISGVLNLHLVNDFVMHGLTNDAIINITYPTFTNVNLNAIVSNGSLEVAGSVFAYGSTGSFYGLYNNKNFEMNLSLFNRYAGVLLANNDFVSTGNYNNLGVTNASSSYIKVFQAYNKGNISVTSSNTIYHNWVKISGVVVGKNMDFEQLRNNGSISINLQNEMPNALLYLPSGSIDGLANPQKTFKVNGVFEEVSQNRTARNIYNGGRLSFYNANTNLVANLFISGIGYKNANTNLYQQKGIDYTSVDFSPVEGSIHNAVNDGEIYVDARIKGQSRMAGIVLINESMLTGVANTGDIYNSNAIQSSSGTGVSWEFEVETGGITFLMATRYAQIRDSVNYGNIVSYSSTTNGWVNASGIATRNDKNEYNVDAGSQNNFQYFAKIAFSINYGDVIAYNARNSDGLNIANETHNKSSGILSLGLLSSVNNLNYGNIYGKNLGSGIYGFVFVDKFVKYGTVNNNEIFISNSINYGNVRRITSANAFVYNGINQGISINHSFVVASNLSTNANAFGGLIAKIHTGSNNNWNYSTGNFSIARVTFSYLVNFDSTVNVLGNAPAITGSNQTIINQVSGNMATTKADDTSKEPFNLIKSYSLDAAAPTGQSGLNNTTFSGIFHTSFPLRTAPAVNNFMTDQYISNFIQFIPKSKVSAPLLNKIGFQNINQTAGIYALSSTKGIGNGLFMPDNIDLNALNPITYVDGVAMSDQTWQDEIVSRGQSIYYKFFSGMKQLEKAIATTIFDLELYKEDDPSVTLGEPEIDNVNGTIIYYVASNSDAAYETQLQTVVTDSYVPINQQTANTSIATWVPNSYGSNTGTWVGHYYFDQASGNYVYDTNRLYNTTDGTHNVTFTSNNQSYEDGNPTYNRSTFNRSGTSYELFQVRSSGNGRRVSSATNVGAGYGAYRQLQDTYEVCTRQFWGFCLTWETVTYNYYEYAGPNQEVTYQRITTTMTEYTPSSNFAINYNDESTYELAYGASLKFNGQPHSGNDKATILTTYGPYNIDGEHSASPGLDSYQEHYGTVRVYSESFTGDQSDFDYDVTYRDYKILIKRTNDQSLSSITNVQVDGVNTTFSGSNPTNVTLNTQVNYQATNNPSVSFRYNTVNLKDTYELLDQIKLYDANDVLIDPSLYRIEGGIVSAPGGFNNANATYANGTLDIQVYLDDELDSGNYKLVSSLSVLAANQQDYVVNFTKRPSSEKLIKSITYGGITYEITNNQTLTTTIPYGIYFDASNPETFIVDFSTMGNTDNPSYINGLTLSHKATIVSVVLQTPVVFNTTTNQHRYTIVYTIRAEDNSITTFTHRLEEAAPEPNITKSFKNGDASTGLLSEFNVLRQEIANIRVEYNLLNAFVNDDNFTISSTYQGPEPQTAVLGLDYFINRIDEVGFEVDFNQSASIGDYVFNVSYVQQVNVAGFNLTWNYQAYEDFTVRKLKSDDSLISNVTFISDTVYAGLNIIMDYEYISTIDYVAYLDNPASRTIVTLPSTGINYNAYDDYNAYYIIGQVQMSDLSFYSPTFYLPFGSIIRRITDIDNAANPELQSELLSTDFSPGDDDSVFNFIQYRVYAEDYDQFDSNYNTHYTDYFVAVQDITNNVYFDLTIRYDQNIVNFSLEKVFVTFDLFQSGTKKTSMSLFSHFSGSNVGSNLQFRSSMSGNYKVSIDLPEGFTFVIQFESSSINVSADSFNIPSDIIPRKYALTITVVRTNQTPPWGQQEIVDFNPTT</sequence>
<gene>
    <name evidence="1" type="ORF">BN85309370</name>
</gene>
<name>U4KRQ8_9MOLU</name>
<evidence type="ECO:0000313" key="1">
    <source>
        <dbReference type="EMBL" id="CCV65958.1"/>
    </source>
</evidence>
<dbReference type="OrthoDB" id="383566at2"/>
<protein>
    <submittedName>
        <fullName evidence="1">Uncharacterized protein</fullName>
    </submittedName>
</protein>
<dbReference type="RefSeq" id="WP_030004820.1">
    <property type="nucleotide sequence ID" value="NC_022549.1"/>
</dbReference>
<proteinExistence type="predicted"/>
<evidence type="ECO:0000313" key="2">
    <source>
        <dbReference type="Proteomes" id="UP000032737"/>
    </source>
</evidence>